<reference evidence="5 6" key="1">
    <citation type="submission" date="2020-08" db="EMBL/GenBank/DDBJ databases">
        <title>Genomic Encyclopedia of Type Strains, Phase IV (KMG-IV): sequencing the most valuable type-strain genomes for metagenomic binning, comparative biology and taxonomic classification.</title>
        <authorList>
            <person name="Goeker M."/>
        </authorList>
    </citation>
    <scope>NUCLEOTIDE SEQUENCE [LARGE SCALE GENOMIC DNA]</scope>
    <source>
        <strain evidence="5 6">DSM 45615</strain>
    </source>
</reference>
<evidence type="ECO:0000313" key="5">
    <source>
        <dbReference type="EMBL" id="MBB5140142.1"/>
    </source>
</evidence>
<dbReference type="InterPro" id="IPR039422">
    <property type="entry name" value="MarR/SlyA-like"/>
</dbReference>
<dbReference type="InterPro" id="IPR036390">
    <property type="entry name" value="WH_DNA-bd_sf"/>
</dbReference>
<dbReference type="InterPro" id="IPR023187">
    <property type="entry name" value="Tscrpt_reg_MarR-type_CS"/>
</dbReference>
<accession>A0A840PM40</accession>
<dbReference type="PROSITE" id="PS01117">
    <property type="entry name" value="HTH_MARR_1"/>
    <property type="match status" value="1"/>
</dbReference>
<keyword evidence="2 5" id="KW-0238">DNA-binding</keyword>
<comment type="caution">
    <text evidence="5">The sequence shown here is derived from an EMBL/GenBank/DDBJ whole genome shotgun (WGS) entry which is preliminary data.</text>
</comment>
<organism evidence="5 6">
    <name type="scientific">Thermocatellispora tengchongensis</name>
    <dbReference type="NCBI Taxonomy" id="1073253"/>
    <lineage>
        <taxon>Bacteria</taxon>
        <taxon>Bacillati</taxon>
        <taxon>Actinomycetota</taxon>
        <taxon>Actinomycetes</taxon>
        <taxon>Streptosporangiales</taxon>
        <taxon>Streptosporangiaceae</taxon>
        <taxon>Thermocatellispora</taxon>
    </lineage>
</organism>
<dbReference type="RefSeq" id="WP_312927345.1">
    <property type="nucleotide sequence ID" value="NZ_BAABIX010000043.1"/>
</dbReference>
<protein>
    <submittedName>
        <fullName evidence="5">DNA-binding MarR family transcriptional regulator</fullName>
    </submittedName>
</protein>
<dbReference type="GO" id="GO:0006950">
    <property type="term" value="P:response to stress"/>
    <property type="evidence" value="ECO:0007669"/>
    <property type="project" value="TreeGrafter"/>
</dbReference>
<evidence type="ECO:0000256" key="3">
    <source>
        <dbReference type="ARBA" id="ARBA00023163"/>
    </source>
</evidence>
<keyword evidence="6" id="KW-1185">Reference proteome</keyword>
<gene>
    <name evidence="5" type="ORF">HNP84_009907</name>
</gene>
<feature type="domain" description="HTH marR-type" evidence="4">
    <location>
        <begin position="1"/>
        <end position="150"/>
    </location>
</feature>
<dbReference type="InterPro" id="IPR036388">
    <property type="entry name" value="WH-like_DNA-bd_sf"/>
</dbReference>
<dbReference type="GO" id="GO:0003700">
    <property type="term" value="F:DNA-binding transcription factor activity"/>
    <property type="evidence" value="ECO:0007669"/>
    <property type="project" value="InterPro"/>
</dbReference>
<dbReference type="PROSITE" id="PS50995">
    <property type="entry name" value="HTH_MARR_2"/>
    <property type="match status" value="1"/>
</dbReference>
<keyword evidence="1" id="KW-0805">Transcription regulation</keyword>
<keyword evidence="3" id="KW-0804">Transcription</keyword>
<dbReference type="Proteomes" id="UP000578449">
    <property type="component" value="Unassembled WGS sequence"/>
</dbReference>
<dbReference type="Pfam" id="PF01047">
    <property type="entry name" value="MarR"/>
    <property type="match status" value="1"/>
</dbReference>
<dbReference type="EMBL" id="JACHGN010000036">
    <property type="protein sequence ID" value="MBB5140142.1"/>
    <property type="molecule type" value="Genomic_DNA"/>
</dbReference>
<sequence length="156" mass="17477">MRFDPKVYYGDEGPIEEWPIPRLFGLAVRMATLTVAGRTEETGMSTAAFMLLSVLEQRDGAKVSEVAESLMVTAATATSVADTLERAGLVERRRDDRDRRVVRLHLTGAGRDRLAETKLARRDRWRALFGEVPPEDEPAVRRFLLGAIHKLKEAAE</sequence>
<dbReference type="InterPro" id="IPR000835">
    <property type="entry name" value="HTH_MarR-typ"/>
</dbReference>
<dbReference type="GO" id="GO:0003677">
    <property type="term" value="F:DNA binding"/>
    <property type="evidence" value="ECO:0007669"/>
    <property type="project" value="UniProtKB-KW"/>
</dbReference>
<evidence type="ECO:0000256" key="2">
    <source>
        <dbReference type="ARBA" id="ARBA00023125"/>
    </source>
</evidence>
<evidence type="ECO:0000256" key="1">
    <source>
        <dbReference type="ARBA" id="ARBA00023015"/>
    </source>
</evidence>
<dbReference type="SMART" id="SM00347">
    <property type="entry name" value="HTH_MARR"/>
    <property type="match status" value="1"/>
</dbReference>
<name>A0A840PM40_9ACTN</name>
<proteinExistence type="predicted"/>
<dbReference type="AlphaFoldDB" id="A0A840PM40"/>
<evidence type="ECO:0000259" key="4">
    <source>
        <dbReference type="PROSITE" id="PS50995"/>
    </source>
</evidence>
<dbReference type="PANTHER" id="PTHR33164:SF43">
    <property type="entry name" value="HTH-TYPE TRANSCRIPTIONAL REPRESSOR YETL"/>
    <property type="match status" value="1"/>
</dbReference>
<dbReference type="Gene3D" id="1.10.10.10">
    <property type="entry name" value="Winged helix-like DNA-binding domain superfamily/Winged helix DNA-binding domain"/>
    <property type="match status" value="1"/>
</dbReference>
<dbReference type="SUPFAM" id="SSF46785">
    <property type="entry name" value="Winged helix' DNA-binding domain"/>
    <property type="match status" value="1"/>
</dbReference>
<dbReference type="PANTHER" id="PTHR33164">
    <property type="entry name" value="TRANSCRIPTIONAL REGULATOR, MARR FAMILY"/>
    <property type="match status" value="1"/>
</dbReference>
<evidence type="ECO:0000313" key="6">
    <source>
        <dbReference type="Proteomes" id="UP000578449"/>
    </source>
</evidence>
<dbReference type="PRINTS" id="PR00598">
    <property type="entry name" value="HTHMARR"/>
</dbReference>